<organism evidence="1 2">
    <name type="scientific">Meloidogyne incognita</name>
    <name type="common">Southern root-knot nematode worm</name>
    <name type="synonym">Oxyuris incognita</name>
    <dbReference type="NCBI Taxonomy" id="6306"/>
    <lineage>
        <taxon>Eukaryota</taxon>
        <taxon>Metazoa</taxon>
        <taxon>Ecdysozoa</taxon>
        <taxon>Nematoda</taxon>
        <taxon>Chromadorea</taxon>
        <taxon>Rhabditida</taxon>
        <taxon>Tylenchina</taxon>
        <taxon>Tylenchomorpha</taxon>
        <taxon>Tylenchoidea</taxon>
        <taxon>Meloidogynidae</taxon>
        <taxon>Meloidogyninae</taxon>
        <taxon>Meloidogyne</taxon>
        <taxon>Meloidogyne incognita group</taxon>
    </lineage>
</organism>
<accession>A0A914MQ55</accession>
<evidence type="ECO:0000313" key="2">
    <source>
        <dbReference type="WBParaSite" id="Minc3s01911g27139"/>
    </source>
</evidence>
<protein>
    <submittedName>
        <fullName evidence="2">Secreted protein</fullName>
    </submittedName>
</protein>
<reference evidence="2" key="1">
    <citation type="submission" date="2022-11" db="UniProtKB">
        <authorList>
            <consortium name="WormBaseParasite"/>
        </authorList>
    </citation>
    <scope>IDENTIFICATION</scope>
</reference>
<evidence type="ECO:0000313" key="1">
    <source>
        <dbReference type="Proteomes" id="UP000887563"/>
    </source>
</evidence>
<dbReference type="AlphaFoldDB" id="A0A914MQ55"/>
<proteinExistence type="predicted"/>
<keyword evidence="1" id="KW-1185">Reference proteome</keyword>
<sequence>MRQLTKLNSSTLQLLMVVVVCSTQRCAQQEDGSLAEWELGQELQQLVDANMVVLLADLLLVEGLNGGLFLA</sequence>
<name>A0A914MQ55_MELIC</name>
<dbReference type="WBParaSite" id="Minc3s01911g27139">
    <property type="protein sequence ID" value="Minc3s01911g27139"/>
    <property type="gene ID" value="Minc3s01911g27139"/>
</dbReference>
<dbReference type="Proteomes" id="UP000887563">
    <property type="component" value="Unplaced"/>
</dbReference>